<protein>
    <submittedName>
        <fullName evidence="1">Uncharacterized protein</fullName>
    </submittedName>
</protein>
<dbReference type="AlphaFoldDB" id="A0A815SFQ9"/>
<dbReference type="Proteomes" id="UP000663891">
    <property type="component" value="Unassembled WGS sequence"/>
</dbReference>
<organism evidence="1 3">
    <name type="scientific">Adineta steineri</name>
    <dbReference type="NCBI Taxonomy" id="433720"/>
    <lineage>
        <taxon>Eukaryota</taxon>
        <taxon>Metazoa</taxon>
        <taxon>Spiralia</taxon>
        <taxon>Gnathifera</taxon>
        <taxon>Rotifera</taxon>
        <taxon>Eurotatoria</taxon>
        <taxon>Bdelloidea</taxon>
        <taxon>Adinetida</taxon>
        <taxon>Adinetidae</taxon>
        <taxon>Adineta</taxon>
    </lineage>
</organism>
<evidence type="ECO:0000313" key="2">
    <source>
        <dbReference type="EMBL" id="CAF3735416.1"/>
    </source>
</evidence>
<gene>
    <name evidence="2" type="ORF">OKA104_LOCUS14761</name>
    <name evidence="1" type="ORF">VCS650_LOCUS41627</name>
</gene>
<reference evidence="1" key="1">
    <citation type="submission" date="2021-02" db="EMBL/GenBank/DDBJ databases">
        <authorList>
            <person name="Nowell W R."/>
        </authorList>
    </citation>
    <scope>NUCLEOTIDE SEQUENCE</scope>
</reference>
<name>A0A815SFQ9_9BILA</name>
<dbReference type="EMBL" id="CAJNON010001866">
    <property type="protein sequence ID" value="CAF1489592.1"/>
    <property type="molecule type" value="Genomic_DNA"/>
</dbReference>
<comment type="caution">
    <text evidence="1">The sequence shown here is derived from an EMBL/GenBank/DDBJ whole genome shotgun (WGS) entry which is preliminary data.</text>
</comment>
<dbReference type="OrthoDB" id="10090848at2759"/>
<proteinExistence type="predicted"/>
<sequence length="81" mass="9578">MNTSYPDIRSLNMFRQQTLDKHCGFRKKHCSQLLILSENLNEFSQDYANRLATFGETSLNYSGIRMENSYYQVLNYKLQAK</sequence>
<accession>A0A815SFQ9</accession>
<dbReference type="Proteomes" id="UP000663881">
    <property type="component" value="Unassembled WGS sequence"/>
</dbReference>
<dbReference type="EMBL" id="CAJOAY010000790">
    <property type="protein sequence ID" value="CAF3735416.1"/>
    <property type="molecule type" value="Genomic_DNA"/>
</dbReference>
<evidence type="ECO:0000313" key="3">
    <source>
        <dbReference type="Proteomes" id="UP000663891"/>
    </source>
</evidence>
<evidence type="ECO:0000313" key="1">
    <source>
        <dbReference type="EMBL" id="CAF1489592.1"/>
    </source>
</evidence>